<sequence>MKKSLLFDKFAKFAMLRAAFWGSMGIILFALPDFLLDGMFYAIVGYMLVDGIWRIVDFVRESAANHIHEKKAGSLLRYFSLVIAVLLIVVVIHSIIFRHLLIQVTPVYLGGLLLLEGILYFVIALCANTFMQRGLLVALSGITFLGGAAVLVFTFGFGIGGIPGLTKVSGAALLLACLYELVAYLVYRKNVGNRLNEEDIQ</sequence>
<keyword evidence="3" id="KW-1185">Reference proteome</keyword>
<accession>A0A239I3A9</accession>
<evidence type="ECO:0000313" key="3">
    <source>
        <dbReference type="Proteomes" id="UP000198304"/>
    </source>
</evidence>
<feature type="transmembrane region" description="Helical" evidence="1">
    <location>
        <begin position="76"/>
        <end position="101"/>
    </location>
</feature>
<gene>
    <name evidence="2" type="ORF">SAMN05446037_102531</name>
</gene>
<reference evidence="2 3" key="1">
    <citation type="submission" date="2017-06" db="EMBL/GenBank/DDBJ databases">
        <authorList>
            <person name="Kim H.J."/>
            <person name="Triplett B.A."/>
        </authorList>
    </citation>
    <scope>NUCLEOTIDE SEQUENCE [LARGE SCALE GENOMIC DNA]</scope>
    <source>
        <strain evidence="2 3">SCA</strain>
    </source>
</reference>
<evidence type="ECO:0000256" key="1">
    <source>
        <dbReference type="SAM" id="Phobius"/>
    </source>
</evidence>
<keyword evidence="1" id="KW-0812">Transmembrane</keyword>
<feature type="transmembrane region" description="Helical" evidence="1">
    <location>
        <begin position="168"/>
        <end position="187"/>
    </location>
</feature>
<organism evidence="2 3">
    <name type="scientific">Anaerovirgula multivorans</name>
    <dbReference type="NCBI Taxonomy" id="312168"/>
    <lineage>
        <taxon>Bacteria</taxon>
        <taxon>Bacillati</taxon>
        <taxon>Bacillota</taxon>
        <taxon>Clostridia</taxon>
        <taxon>Peptostreptococcales</taxon>
        <taxon>Natronincolaceae</taxon>
        <taxon>Anaerovirgula</taxon>
    </lineage>
</organism>
<feature type="transmembrane region" description="Helical" evidence="1">
    <location>
        <begin position="134"/>
        <end position="162"/>
    </location>
</feature>
<dbReference type="Proteomes" id="UP000198304">
    <property type="component" value="Unassembled WGS sequence"/>
</dbReference>
<dbReference type="AlphaFoldDB" id="A0A239I3A9"/>
<dbReference type="RefSeq" id="WP_207652604.1">
    <property type="nucleotide sequence ID" value="NZ_FZOJ01000025.1"/>
</dbReference>
<proteinExistence type="predicted"/>
<protein>
    <submittedName>
        <fullName evidence="2">Uncharacterized protein</fullName>
    </submittedName>
</protein>
<keyword evidence="1" id="KW-0472">Membrane</keyword>
<evidence type="ECO:0000313" key="2">
    <source>
        <dbReference type="EMBL" id="SNS87778.1"/>
    </source>
</evidence>
<feature type="transmembrane region" description="Helical" evidence="1">
    <location>
        <begin position="12"/>
        <end position="32"/>
    </location>
</feature>
<name>A0A239I3A9_9FIRM</name>
<feature type="transmembrane region" description="Helical" evidence="1">
    <location>
        <begin position="38"/>
        <end position="56"/>
    </location>
</feature>
<dbReference type="EMBL" id="FZOJ01000025">
    <property type="protein sequence ID" value="SNS87778.1"/>
    <property type="molecule type" value="Genomic_DNA"/>
</dbReference>
<keyword evidence="1" id="KW-1133">Transmembrane helix</keyword>
<feature type="transmembrane region" description="Helical" evidence="1">
    <location>
        <begin position="107"/>
        <end position="127"/>
    </location>
</feature>